<protein>
    <submittedName>
        <fullName evidence="2">Uncharacterized protein</fullName>
    </submittedName>
</protein>
<feature type="compositionally biased region" description="Polar residues" evidence="1">
    <location>
        <begin position="9"/>
        <end position="21"/>
    </location>
</feature>
<accession>A0A9W7LCV2</accession>
<feature type="region of interest" description="Disordered" evidence="1">
    <location>
        <begin position="1"/>
        <end position="21"/>
    </location>
</feature>
<gene>
    <name evidence="2" type="ORF">TrCOL_g863</name>
</gene>
<dbReference type="EMBL" id="BRYA01001538">
    <property type="protein sequence ID" value="GMI45238.1"/>
    <property type="molecule type" value="Genomic_DNA"/>
</dbReference>
<evidence type="ECO:0000313" key="2">
    <source>
        <dbReference type="EMBL" id="GMI45238.1"/>
    </source>
</evidence>
<dbReference type="Proteomes" id="UP001165065">
    <property type="component" value="Unassembled WGS sequence"/>
</dbReference>
<dbReference type="OrthoDB" id="189860at2759"/>
<comment type="caution">
    <text evidence="2">The sequence shown here is derived from an EMBL/GenBank/DDBJ whole genome shotgun (WGS) entry which is preliminary data.</text>
</comment>
<name>A0A9W7LCV2_9STRA</name>
<evidence type="ECO:0000256" key="1">
    <source>
        <dbReference type="SAM" id="MobiDB-lite"/>
    </source>
</evidence>
<sequence length="280" mass="31626">MNSARRQRQPSGRTNLAQAGSTTLEFSPIAIASQNRSMNNTEGGILRNAQVAQTDRTVGTTLFSGGGGKTGRTNRSRADVLRTRRQIHTDQVSLTSSPKMLKQMAMEMERDDFSSCTSILTERSVEIAKQAVARQFFGTLEERGQMKDMGKGLVDRPVEDNIDMMMRGDYTRSLRALKYRQRVIEGKGSRQMKGCLVYQMAPDVGDPQYLAQQEAQYKPYAKGYEENSNVRTFNELKLRRIRENVECGEVWRQKIKGPPAGVSFKRVSAFKLDEGDRDYD</sequence>
<keyword evidence="3" id="KW-1185">Reference proteome</keyword>
<proteinExistence type="predicted"/>
<evidence type="ECO:0000313" key="3">
    <source>
        <dbReference type="Proteomes" id="UP001165065"/>
    </source>
</evidence>
<organism evidence="2 3">
    <name type="scientific">Triparma columacea</name>
    <dbReference type="NCBI Taxonomy" id="722753"/>
    <lineage>
        <taxon>Eukaryota</taxon>
        <taxon>Sar</taxon>
        <taxon>Stramenopiles</taxon>
        <taxon>Ochrophyta</taxon>
        <taxon>Bolidophyceae</taxon>
        <taxon>Parmales</taxon>
        <taxon>Triparmaceae</taxon>
        <taxon>Triparma</taxon>
    </lineage>
</organism>
<dbReference type="AlphaFoldDB" id="A0A9W7LCV2"/>
<reference evidence="3" key="1">
    <citation type="journal article" date="2023" name="Commun. Biol.">
        <title>Genome analysis of Parmales, the sister group of diatoms, reveals the evolutionary specialization of diatoms from phago-mixotrophs to photoautotrophs.</title>
        <authorList>
            <person name="Ban H."/>
            <person name="Sato S."/>
            <person name="Yoshikawa S."/>
            <person name="Yamada K."/>
            <person name="Nakamura Y."/>
            <person name="Ichinomiya M."/>
            <person name="Sato N."/>
            <person name="Blanc-Mathieu R."/>
            <person name="Endo H."/>
            <person name="Kuwata A."/>
            <person name="Ogata H."/>
        </authorList>
    </citation>
    <scope>NUCLEOTIDE SEQUENCE [LARGE SCALE GENOMIC DNA]</scope>
</reference>